<dbReference type="SUPFAM" id="SSF48498">
    <property type="entry name" value="Tetracyclin repressor-like, C-terminal domain"/>
    <property type="match status" value="1"/>
</dbReference>
<name>A0AB38A2P1_9LACT</name>
<evidence type="ECO:0000256" key="4">
    <source>
        <dbReference type="PROSITE-ProRule" id="PRU00335"/>
    </source>
</evidence>
<sequence length="196" mass="22506">MARSKEFNEEQALDRAMEIFWRQGFEKTSIQDLVDQMGIHRRSLYDTFGDKHSLFVQTLERYESLVASQIRKQITEEMTTVESIRKIFELAVYSDNTYPKGCLMVNTAVELSLLDNDVSQRIKSAFKQTENLIADLLIRGKARGEVDRSFDISELSHFIHNALIGVRVLVKITADPKEFDSTIDLTLSILKNNPSK</sequence>
<dbReference type="Pfam" id="PF00440">
    <property type="entry name" value="TetR_N"/>
    <property type="match status" value="1"/>
</dbReference>
<evidence type="ECO:0000256" key="3">
    <source>
        <dbReference type="ARBA" id="ARBA00023163"/>
    </source>
</evidence>
<comment type="caution">
    <text evidence="6">The sequence shown here is derived from an EMBL/GenBank/DDBJ whole genome shotgun (WGS) entry which is preliminary data.</text>
</comment>
<feature type="domain" description="HTH tetR-type" evidence="5">
    <location>
        <begin position="6"/>
        <end position="66"/>
    </location>
</feature>
<protein>
    <submittedName>
        <fullName evidence="6">Transcriptional regulator, TetR family</fullName>
    </submittedName>
</protein>
<dbReference type="InterPro" id="IPR009057">
    <property type="entry name" value="Homeodomain-like_sf"/>
</dbReference>
<feature type="DNA-binding region" description="H-T-H motif" evidence="4">
    <location>
        <begin position="29"/>
        <end position="48"/>
    </location>
</feature>
<keyword evidence="7" id="KW-1185">Reference proteome</keyword>
<accession>A0AB38A2P1</accession>
<dbReference type="Pfam" id="PF16925">
    <property type="entry name" value="TetR_C_13"/>
    <property type="match status" value="1"/>
</dbReference>
<dbReference type="InterPro" id="IPR036271">
    <property type="entry name" value="Tet_transcr_reg_TetR-rel_C_sf"/>
</dbReference>
<dbReference type="AlphaFoldDB" id="A0AB38A2P1"/>
<dbReference type="EMBL" id="FNQH01000006">
    <property type="protein sequence ID" value="SEA81195.1"/>
    <property type="molecule type" value="Genomic_DNA"/>
</dbReference>
<dbReference type="Gene3D" id="1.10.10.60">
    <property type="entry name" value="Homeodomain-like"/>
    <property type="match status" value="1"/>
</dbReference>
<dbReference type="PANTHER" id="PTHR47506:SF10">
    <property type="entry name" value="TRANSCRIPTIONAL REGULATORY PROTEIN"/>
    <property type="match status" value="1"/>
</dbReference>
<evidence type="ECO:0000259" key="5">
    <source>
        <dbReference type="PROSITE" id="PS50977"/>
    </source>
</evidence>
<dbReference type="InterPro" id="IPR001647">
    <property type="entry name" value="HTH_TetR"/>
</dbReference>
<dbReference type="GO" id="GO:0003677">
    <property type="term" value="F:DNA binding"/>
    <property type="evidence" value="ECO:0007669"/>
    <property type="project" value="UniProtKB-UniRule"/>
</dbReference>
<evidence type="ECO:0000313" key="6">
    <source>
        <dbReference type="EMBL" id="SEA81195.1"/>
    </source>
</evidence>
<dbReference type="Gene3D" id="1.10.357.10">
    <property type="entry name" value="Tetracycline Repressor, domain 2"/>
    <property type="match status" value="1"/>
</dbReference>
<keyword evidence="1" id="KW-0805">Transcription regulation</keyword>
<evidence type="ECO:0000256" key="1">
    <source>
        <dbReference type="ARBA" id="ARBA00023015"/>
    </source>
</evidence>
<dbReference type="PROSITE" id="PS50977">
    <property type="entry name" value="HTH_TETR_2"/>
    <property type="match status" value="1"/>
</dbReference>
<evidence type="ECO:0000256" key="2">
    <source>
        <dbReference type="ARBA" id="ARBA00023125"/>
    </source>
</evidence>
<gene>
    <name evidence="6" type="ORF">SAMN04488525_10691</name>
</gene>
<dbReference type="Proteomes" id="UP000199042">
    <property type="component" value="Unassembled WGS sequence"/>
</dbReference>
<keyword evidence="2 4" id="KW-0238">DNA-binding</keyword>
<proteinExistence type="predicted"/>
<dbReference type="RefSeq" id="WP_086986394.1">
    <property type="nucleotide sequence ID" value="NZ_FJNA01000002.1"/>
</dbReference>
<organism evidence="6 7">
    <name type="scientific">Trichococcus collinsii</name>
    <dbReference type="NCBI Taxonomy" id="157076"/>
    <lineage>
        <taxon>Bacteria</taxon>
        <taxon>Bacillati</taxon>
        <taxon>Bacillota</taxon>
        <taxon>Bacilli</taxon>
        <taxon>Lactobacillales</taxon>
        <taxon>Carnobacteriaceae</taxon>
        <taxon>Trichococcus</taxon>
    </lineage>
</organism>
<evidence type="ECO:0000313" key="7">
    <source>
        <dbReference type="Proteomes" id="UP000199042"/>
    </source>
</evidence>
<keyword evidence="3" id="KW-0804">Transcription</keyword>
<dbReference type="PANTHER" id="PTHR47506">
    <property type="entry name" value="TRANSCRIPTIONAL REGULATORY PROTEIN"/>
    <property type="match status" value="1"/>
</dbReference>
<reference evidence="6 7" key="1">
    <citation type="submission" date="2016-10" db="EMBL/GenBank/DDBJ databases">
        <authorList>
            <person name="Varghese N."/>
            <person name="Submissions S."/>
        </authorList>
    </citation>
    <scope>NUCLEOTIDE SEQUENCE [LARGE SCALE GENOMIC DNA]</scope>
    <source>
        <strain evidence="6 7">DSM 14526</strain>
    </source>
</reference>
<dbReference type="SUPFAM" id="SSF46689">
    <property type="entry name" value="Homeodomain-like"/>
    <property type="match status" value="1"/>
</dbReference>
<dbReference type="InterPro" id="IPR011075">
    <property type="entry name" value="TetR_C"/>
</dbReference>